<protein>
    <submittedName>
        <fullName evidence="3">DUF2076 domain-containing protein</fullName>
    </submittedName>
</protein>
<evidence type="ECO:0000256" key="1">
    <source>
        <dbReference type="SAM" id="Coils"/>
    </source>
</evidence>
<dbReference type="RefSeq" id="WP_129206418.1">
    <property type="nucleotide sequence ID" value="NZ_BMGU01000001.1"/>
</dbReference>
<dbReference type="EMBL" id="SDMK01000001">
    <property type="protein sequence ID" value="RXS96668.1"/>
    <property type="molecule type" value="Genomic_DNA"/>
</dbReference>
<keyword evidence="4" id="KW-1185">Reference proteome</keyword>
<evidence type="ECO:0000313" key="3">
    <source>
        <dbReference type="EMBL" id="RXS96668.1"/>
    </source>
</evidence>
<dbReference type="InterPro" id="IPR018648">
    <property type="entry name" value="DUF2076"/>
</dbReference>
<sequence length="280" mass="29786">MTPQEAQMLHDLVGKVQSTQLTEKDHDAEALLKDGLARDPDALYKLAQTVLIQNMAIEQLQEQAQQMQEQIEQLQAEEDELRQQVARPQPAKATSFLGSLLGRRDPAPPPQQYAPPQYQSVPPQYAAAPPSGYAPAPGYGPGYVQGPGYAPAPSAGGSFLRSAATTAAGVAAGALAFEGIESLMHGGERGFGGGYGGGYGAPPVEETIINNNYGDDSGRYAEHREQEAGYDDRASGPDEQPQGPYDNAGAQDVSYDDSNFGTDDDNFSNDDNFGNDDNFA</sequence>
<name>A0A4Q1SGL3_9BACT</name>
<dbReference type="Proteomes" id="UP000290253">
    <property type="component" value="Unassembled WGS sequence"/>
</dbReference>
<evidence type="ECO:0000313" key="4">
    <source>
        <dbReference type="Proteomes" id="UP000290253"/>
    </source>
</evidence>
<feature type="region of interest" description="Disordered" evidence="2">
    <location>
        <begin position="99"/>
        <end position="129"/>
    </location>
</feature>
<dbReference type="Pfam" id="PF09849">
    <property type="entry name" value="DUF2076"/>
    <property type="match status" value="1"/>
</dbReference>
<proteinExistence type="predicted"/>
<reference evidence="3 4" key="1">
    <citation type="journal article" date="2016" name="Int. J. Syst. Evol. Microbiol.">
        <title>Acidipila dinghuensis sp. nov., an acidobacterium isolated from forest soil.</title>
        <authorList>
            <person name="Jiang Y.W."/>
            <person name="Wang J."/>
            <person name="Chen M.H."/>
            <person name="Lv Y.Y."/>
            <person name="Qiu L.H."/>
        </authorList>
    </citation>
    <scope>NUCLEOTIDE SEQUENCE [LARGE SCALE GENOMIC DNA]</scope>
    <source>
        <strain evidence="3 4">DHOF10</strain>
    </source>
</reference>
<organism evidence="3 4">
    <name type="scientific">Silvibacterium dinghuense</name>
    <dbReference type="NCBI Taxonomy" id="1560006"/>
    <lineage>
        <taxon>Bacteria</taxon>
        <taxon>Pseudomonadati</taxon>
        <taxon>Acidobacteriota</taxon>
        <taxon>Terriglobia</taxon>
        <taxon>Terriglobales</taxon>
        <taxon>Acidobacteriaceae</taxon>
        <taxon>Silvibacterium</taxon>
    </lineage>
</organism>
<dbReference type="OrthoDB" id="122910at2"/>
<feature type="compositionally biased region" description="Basic and acidic residues" evidence="2">
    <location>
        <begin position="216"/>
        <end position="236"/>
    </location>
</feature>
<feature type="region of interest" description="Disordered" evidence="2">
    <location>
        <begin position="206"/>
        <end position="280"/>
    </location>
</feature>
<evidence type="ECO:0000256" key="2">
    <source>
        <dbReference type="SAM" id="MobiDB-lite"/>
    </source>
</evidence>
<feature type="coiled-coil region" evidence="1">
    <location>
        <begin position="50"/>
        <end position="87"/>
    </location>
</feature>
<feature type="compositionally biased region" description="Low complexity" evidence="2">
    <location>
        <begin position="269"/>
        <end position="280"/>
    </location>
</feature>
<accession>A0A4Q1SGL3</accession>
<comment type="caution">
    <text evidence="3">The sequence shown here is derived from an EMBL/GenBank/DDBJ whole genome shotgun (WGS) entry which is preliminary data.</text>
</comment>
<gene>
    <name evidence="3" type="ORF">ESZ00_01605</name>
</gene>
<feature type="compositionally biased region" description="Low complexity" evidence="2">
    <location>
        <begin position="114"/>
        <end position="129"/>
    </location>
</feature>
<keyword evidence="1" id="KW-0175">Coiled coil</keyword>
<dbReference type="AlphaFoldDB" id="A0A4Q1SGL3"/>